<organism evidence="1 2">
    <name type="scientific">Cryptolaemus montrouzieri</name>
    <dbReference type="NCBI Taxonomy" id="559131"/>
    <lineage>
        <taxon>Eukaryota</taxon>
        <taxon>Metazoa</taxon>
        <taxon>Ecdysozoa</taxon>
        <taxon>Arthropoda</taxon>
        <taxon>Hexapoda</taxon>
        <taxon>Insecta</taxon>
        <taxon>Pterygota</taxon>
        <taxon>Neoptera</taxon>
        <taxon>Endopterygota</taxon>
        <taxon>Coleoptera</taxon>
        <taxon>Polyphaga</taxon>
        <taxon>Cucujiformia</taxon>
        <taxon>Coccinelloidea</taxon>
        <taxon>Coccinellidae</taxon>
        <taxon>Scymninae</taxon>
        <taxon>Scymnini</taxon>
        <taxon>Cryptolaemus</taxon>
    </lineage>
</organism>
<dbReference type="Proteomes" id="UP001516400">
    <property type="component" value="Unassembled WGS sequence"/>
</dbReference>
<name>A0ABD2NES0_9CUCU</name>
<protein>
    <submittedName>
        <fullName evidence="1">Uncharacterized protein</fullName>
    </submittedName>
</protein>
<reference evidence="1 2" key="1">
    <citation type="journal article" date="2021" name="BMC Biol.">
        <title>Horizontally acquired antibacterial genes associated with adaptive radiation of ladybird beetles.</title>
        <authorList>
            <person name="Li H.S."/>
            <person name="Tang X.F."/>
            <person name="Huang Y.H."/>
            <person name="Xu Z.Y."/>
            <person name="Chen M.L."/>
            <person name="Du X.Y."/>
            <person name="Qiu B.Y."/>
            <person name="Chen P.T."/>
            <person name="Zhang W."/>
            <person name="Slipinski A."/>
            <person name="Escalona H.E."/>
            <person name="Waterhouse R.M."/>
            <person name="Zwick A."/>
            <person name="Pang H."/>
        </authorList>
    </citation>
    <scope>NUCLEOTIDE SEQUENCE [LARGE SCALE GENOMIC DNA]</scope>
    <source>
        <strain evidence="1">SYSU2018</strain>
    </source>
</reference>
<keyword evidence="2" id="KW-1185">Reference proteome</keyword>
<gene>
    <name evidence="1" type="ORF">HHI36_012552</name>
</gene>
<sequence length="69" mass="7753">MDVQPKRSKYLKKYTLNEEDQQLISILSGIVEGYKSSVANAAEHPKERNNAGDFLNKVAPAAYTRTIIK</sequence>
<proteinExistence type="predicted"/>
<comment type="caution">
    <text evidence="1">The sequence shown here is derived from an EMBL/GenBank/DDBJ whole genome shotgun (WGS) entry which is preliminary data.</text>
</comment>
<evidence type="ECO:0000313" key="2">
    <source>
        <dbReference type="Proteomes" id="UP001516400"/>
    </source>
</evidence>
<dbReference type="AlphaFoldDB" id="A0ABD2NES0"/>
<evidence type="ECO:0000313" key="1">
    <source>
        <dbReference type="EMBL" id="KAL3277201.1"/>
    </source>
</evidence>
<accession>A0ABD2NES0</accession>
<dbReference type="EMBL" id="JABFTP020000103">
    <property type="protein sequence ID" value="KAL3277201.1"/>
    <property type="molecule type" value="Genomic_DNA"/>
</dbReference>